<protein>
    <recommendedName>
        <fullName evidence="3">TRASH domain-containing protein</fullName>
    </recommendedName>
</protein>
<gene>
    <name evidence="1" type="ORF">SAMN02745702_01429</name>
</gene>
<evidence type="ECO:0008006" key="3">
    <source>
        <dbReference type="Google" id="ProtNLM"/>
    </source>
</evidence>
<name>A0A1T4W1Q5_9BACT</name>
<dbReference type="EMBL" id="FUYA01000004">
    <property type="protein sequence ID" value="SKA71182.1"/>
    <property type="molecule type" value="Genomic_DNA"/>
</dbReference>
<sequence length="87" mass="10040">MLKLVILLVCVFLLFKLIKGDQKKKVVKEHKESERMARSGETVKDPVCGAYVSKDSAIRVKDEEGVHCFCSYECRDKYLKQIEEKNS</sequence>
<evidence type="ECO:0000313" key="2">
    <source>
        <dbReference type="Proteomes" id="UP000189733"/>
    </source>
</evidence>
<keyword evidence="2" id="KW-1185">Reference proteome</keyword>
<reference evidence="1 2" key="1">
    <citation type="submission" date="2017-02" db="EMBL/GenBank/DDBJ databases">
        <authorList>
            <person name="Peterson S.W."/>
        </authorList>
    </citation>
    <scope>NUCLEOTIDE SEQUENCE [LARGE SCALE GENOMIC DNA]</scope>
    <source>
        <strain evidence="1 2">DSM 18034</strain>
    </source>
</reference>
<dbReference type="STRING" id="1121442.SAMN02745702_01429"/>
<dbReference type="AlphaFoldDB" id="A0A1T4W1Q5"/>
<accession>A0A1T4W1Q5</accession>
<organism evidence="1 2">
    <name type="scientific">Desulfobaculum bizertense DSM 18034</name>
    <dbReference type="NCBI Taxonomy" id="1121442"/>
    <lineage>
        <taxon>Bacteria</taxon>
        <taxon>Pseudomonadati</taxon>
        <taxon>Thermodesulfobacteriota</taxon>
        <taxon>Desulfovibrionia</taxon>
        <taxon>Desulfovibrionales</taxon>
        <taxon>Desulfovibrionaceae</taxon>
        <taxon>Desulfobaculum</taxon>
    </lineage>
</organism>
<evidence type="ECO:0000313" key="1">
    <source>
        <dbReference type="EMBL" id="SKA71182.1"/>
    </source>
</evidence>
<proteinExistence type="predicted"/>
<dbReference type="Proteomes" id="UP000189733">
    <property type="component" value="Unassembled WGS sequence"/>
</dbReference>
<dbReference type="OrthoDB" id="3078737at2"/>